<dbReference type="EC" id="5.2.1.8" evidence="11"/>
<evidence type="ECO:0000256" key="3">
    <source>
        <dbReference type="ARBA" id="ARBA00004192"/>
    </source>
</evidence>
<evidence type="ECO:0000259" key="12">
    <source>
        <dbReference type="PROSITE" id="PS50198"/>
    </source>
</evidence>
<keyword evidence="6" id="KW-1035">Host cytoplasm</keyword>
<evidence type="ECO:0000256" key="5">
    <source>
        <dbReference type="ARBA" id="ARBA00023110"/>
    </source>
</evidence>
<comment type="catalytic activity">
    <reaction evidence="1 11">
        <text>[protein]-peptidylproline (omega=180) = [protein]-peptidylproline (omega=0)</text>
        <dbReference type="Rhea" id="RHEA:16237"/>
        <dbReference type="Rhea" id="RHEA-COMP:10747"/>
        <dbReference type="Rhea" id="RHEA-COMP:10748"/>
        <dbReference type="ChEBI" id="CHEBI:83833"/>
        <dbReference type="ChEBI" id="CHEBI:83834"/>
        <dbReference type="EC" id="5.2.1.8"/>
    </reaction>
</comment>
<evidence type="ECO:0000256" key="1">
    <source>
        <dbReference type="ARBA" id="ARBA00000971"/>
    </source>
</evidence>
<feature type="domain" description="PpiC" evidence="12">
    <location>
        <begin position="1"/>
        <end position="115"/>
    </location>
</feature>
<keyword evidence="5 10" id="KW-0697">Rotamase</keyword>
<protein>
    <recommendedName>
        <fullName evidence="11">Peptidyl-prolyl cis-trans isomerase</fullName>
        <ecNumber evidence="11">5.2.1.8</ecNumber>
    </recommendedName>
</protein>
<evidence type="ECO:0000256" key="7">
    <source>
        <dbReference type="ARBA" id="ARBA00023235"/>
    </source>
</evidence>
<evidence type="ECO:0000256" key="8">
    <source>
        <dbReference type="ARBA" id="ARBA00054022"/>
    </source>
</evidence>
<comment type="subcellular location">
    <subcellularLocation>
        <location evidence="3">Host cytoplasm</location>
    </subcellularLocation>
    <subcellularLocation>
        <location evidence="2">Host nucleus</location>
    </subcellularLocation>
</comment>
<dbReference type="GO" id="GO:0003755">
    <property type="term" value="F:peptidyl-prolyl cis-trans isomerase activity"/>
    <property type="evidence" value="ECO:0007669"/>
    <property type="project" value="UniProtKB-UniRule"/>
</dbReference>
<dbReference type="FunFam" id="3.10.50.40:FF:000010">
    <property type="entry name" value="Peptidyl-prolyl cis-trans isomerase Pin1"/>
    <property type="match status" value="1"/>
</dbReference>
<dbReference type="EMBL" id="HBHT01003303">
    <property type="protein sequence ID" value="CAD9944209.1"/>
    <property type="molecule type" value="Transcribed_RNA"/>
</dbReference>
<comment type="function">
    <text evidence="8">Peptidyl-prolyl cis/trans isomerase (PPIase) that acts as a key virulence factor by promoting host leukocyte transformation. Binds to and isomerizes specific phosphorylated Ser/Thr-Pro (pSer/Thr-Pro) motifs in a subset of proteins, resulting in conformational changes in the proteins. Promotes host leukocyte transformation by binding to phosphorylated host FBXW7, disrupting dimerization and promoting FBXW7 autoubiquitination and subsequent degradation. Degradation of host FBXW7, leads to stabilization of JUN, which promotes cell transformation.</text>
</comment>
<dbReference type="SUPFAM" id="SSF54534">
    <property type="entry name" value="FKBP-like"/>
    <property type="match status" value="1"/>
</dbReference>
<evidence type="ECO:0000256" key="11">
    <source>
        <dbReference type="RuleBase" id="RU363014"/>
    </source>
</evidence>
<dbReference type="Pfam" id="PF00639">
    <property type="entry name" value="Rotamase"/>
    <property type="match status" value="1"/>
</dbReference>
<organism evidence="13">
    <name type="scientific">Entomoneis paludosa</name>
    <dbReference type="NCBI Taxonomy" id="265537"/>
    <lineage>
        <taxon>Eukaryota</taxon>
        <taxon>Sar</taxon>
        <taxon>Stramenopiles</taxon>
        <taxon>Ochrophyta</taxon>
        <taxon>Bacillariophyta</taxon>
        <taxon>Bacillariophyceae</taxon>
        <taxon>Bacillariophycidae</taxon>
        <taxon>Entomoneidaceae</taxon>
        <taxon>Entomoneis</taxon>
    </lineage>
</organism>
<keyword evidence="7 10" id="KW-0413">Isomerase</keyword>
<evidence type="ECO:0000256" key="2">
    <source>
        <dbReference type="ARBA" id="ARBA00004147"/>
    </source>
</evidence>
<evidence type="ECO:0000313" key="13">
    <source>
        <dbReference type="EMBL" id="CAD9944209.1"/>
    </source>
</evidence>
<evidence type="ECO:0000256" key="10">
    <source>
        <dbReference type="PROSITE-ProRule" id="PRU00278"/>
    </source>
</evidence>
<dbReference type="GO" id="GO:0042025">
    <property type="term" value="C:host cell nucleus"/>
    <property type="evidence" value="ECO:0007669"/>
    <property type="project" value="UniProtKB-SubCell"/>
</dbReference>
<keyword evidence="4" id="KW-1048">Host nucleus</keyword>
<dbReference type="GO" id="GO:0005634">
    <property type="term" value="C:nucleus"/>
    <property type="evidence" value="ECO:0007669"/>
    <property type="project" value="TreeGrafter"/>
</dbReference>
<dbReference type="InterPro" id="IPR046357">
    <property type="entry name" value="PPIase_dom_sf"/>
</dbReference>
<comment type="subunit">
    <text evidence="9">Interacts with host FBXW7; leading to FBXW7 autoubiquitination and subsequent degradation.</text>
</comment>
<evidence type="ECO:0000256" key="4">
    <source>
        <dbReference type="ARBA" id="ARBA00022562"/>
    </source>
</evidence>
<evidence type="ECO:0000256" key="9">
    <source>
        <dbReference type="ARBA" id="ARBA00066165"/>
    </source>
</evidence>
<name>A0A7S2VB70_9STRA</name>
<dbReference type="AlphaFoldDB" id="A0A7S2VB70"/>
<dbReference type="PANTHER" id="PTHR10657:SF4">
    <property type="entry name" value="PEPTIDYL-PROLYL CIS-TRANS ISOMERASE-RELATED"/>
    <property type="match status" value="1"/>
</dbReference>
<gene>
    <name evidence="13" type="ORF">APAL1065_LOCUS2221</name>
</gene>
<proteinExistence type="predicted"/>
<dbReference type="GO" id="GO:0030430">
    <property type="term" value="C:host cell cytoplasm"/>
    <property type="evidence" value="ECO:0007669"/>
    <property type="project" value="UniProtKB-SubCell"/>
</dbReference>
<dbReference type="InterPro" id="IPR051370">
    <property type="entry name" value="PPIase_Pin1"/>
</dbReference>
<reference evidence="13" key="1">
    <citation type="submission" date="2021-01" db="EMBL/GenBank/DDBJ databases">
        <authorList>
            <person name="Corre E."/>
            <person name="Pelletier E."/>
            <person name="Niang G."/>
            <person name="Scheremetjew M."/>
            <person name="Finn R."/>
            <person name="Kale V."/>
            <person name="Holt S."/>
            <person name="Cochrane G."/>
            <person name="Meng A."/>
            <person name="Brown T."/>
            <person name="Cohen L."/>
        </authorList>
    </citation>
    <scope>NUCLEOTIDE SEQUENCE</scope>
    <source>
        <strain evidence="13">CCMP125</strain>
    </source>
</reference>
<evidence type="ECO:0000256" key="6">
    <source>
        <dbReference type="ARBA" id="ARBA00023200"/>
    </source>
</evidence>
<dbReference type="GO" id="GO:0005829">
    <property type="term" value="C:cytosol"/>
    <property type="evidence" value="ECO:0007669"/>
    <property type="project" value="TreeGrafter"/>
</dbReference>
<accession>A0A7S2VB70</accession>
<dbReference type="PANTHER" id="PTHR10657">
    <property type="entry name" value="PEPTIDYL-PROLYL CIS-TRANS ISOMERASE"/>
    <property type="match status" value="1"/>
</dbReference>
<dbReference type="InterPro" id="IPR000297">
    <property type="entry name" value="PPIase_PpiC"/>
</dbReference>
<dbReference type="PROSITE" id="PS50198">
    <property type="entry name" value="PPIC_PPIASE_2"/>
    <property type="match status" value="1"/>
</dbReference>
<dbReference type="Gene3D" id="3.10.50.40">
    <property type="match status" value="1"/>
</dbReference>
<sequence length="115" mass="12636">MSQVRTAHLLIKHTGSRNPVSRRTGAAVTISPEQARAELEQYEQKIKAEGVHEAFPKYAAERSDCSSCRQNGDLGFFGRGQMQAPFEEASFALQPGEMIGIVSTDSGLHLIYRIA</sequence>